<dbReference type="RefSeq" id="WP_232572722.1">
    <property type="nucleotide sequence ID" value="NZ_CP089467.1"/>
</dbReference>
<proteinExistence type="predicted"/>
<keyword evidence="1" id="KW-1133">Transmembrane helix</keyword>
<name>A0ABD5N912_9EURY</name>
<organism evidence="2 3">
    <name type="scientific">Halobacterium litoreum</name>
    <dbReference type="NCBI Taxonomy" id="2039234"/>
    <lineage>
        <taxon>Archaea</taxon>
        <taxon>Methanobacteriati</taxon>
        <taxon>Methanobacteriota</taxon>
        <taxon>Stenosarchaea group</taxon>
        <taxon>Halobacteria</taxon>
        <taxon>Halobacteriales</taxon>
        <taxon>Halobacteriaceae</taxon>
        <taxon>Halobacterium</taxon>
    </lineage>
</organism>
<gene>
    <name evidence="2" type="ORF">ACFOKC_00090</name>
</gene>
<protein>
    <submittedName>
        <fullName evidence="2">Uncharacterized protein</fullName>
    </submittedName>
</protein>
<keyword evidence="3" id="KW-1185">Reference proteome</keyword>
<dbReference type="AlphaFoldDB" id="A0ABD5N912"/>
<dbReference type="Proteomes" id="UP001595660">
    <property type="component" value="Unassembled WGS sequence"/>
</dbReference>
<reference evidence="2 3" key="1">
    <citation type="journal article" date="2019" name="Int. J. Syst. Evol. Microbiol.">
        <title>The Global Catalogue of Microorganisms (GCM) 10K type strain sequencing project: providing services to taxonomists for standard genome sequencing and annotation.</title>
        <authorList>
            <consortium name="The Broad Institute Genomics Platform"/>
            <consortium name="The Broad Institute Genome Sequencing Center for Infectious Disease"/>
            <person name="Wu L."/>
            <person name="Ma J."/>
        </authorList>
    </citation>
    <scope>NUCLEOTIDE SEQUENCE [LARGE SCALE GENOMIC DNA]</scope>
    <source>
        <strain evidence="2 3">CGMCC 1.12562</strain>
    </source>
</reference>
<feature type="transmembrane region" description="Helical" evidence="1">
    <location>
        <begin position="35"/>
        <end position="68"/>
    </location>
</feature>
<evidence type="ECO:0000313" key="2">
    <source>
        <dbReference type="EMBL" id="MFC3476114.1"/>
    </source>
</evidence>
<sequence length="69" mass="6659">MPIIGLPTAFIAAAVVSLAAVNAGNAHTHRFATRGFALLVAVEIGALTALAHLTTGAGAAILGAIAGVI</sequence>
<evidence type="ECO:0000313" key="3">
    <source>
        <dbReference type="Proteomes" id="UP001595660"/>
    </source>
</evidence>
<evidence type="ECO:0000256" key="1">
    <source>
        <dbReference type="SAM" id="Phobius"/>
    </source>
</evidence>
<dbReference type="GeneID" id="69119278"/>
<dbReference type="EMBL" id="JBHRWN010000001">
    <property type="protein sequence ID" value="MFC3476114.1"/>
    <property type="molecule type" value="Genomic_DNA"/>
</dbReference>
<accession>A0ABD5N912</accession>
<comment type="caution">
    <text evidence="2">The sequence shown here is derived from an EMBL/GenBank/DDBJ whole genome shotgun (WGS) entry which is preliminary data.</text>
</comment>
<keyword evidence="1" id="KW-0472">Membrane</keyword>
<keyword evidence="1" id="KW-0812">Transmembrane</keyword>